<dbReference type="RefSeq" id="WP_149299215.1">
    <property type="nucleotide sequence ID" value="NZ_VTWH01000002.1"/>
</dbReference>
<keyword evidence="7" id="KW-0813">Transport</keyword>
<feature type="transmembrane region" description="Helical" evidence="7">
    <location>
        <begin position="346"/>
        <end position="363"/>
    </location>
</feature>
<comment type="subcellular location">
    <subcellularLocation>
        <location evidence="1 7">Cell inner membrane</location>
        <topology evidence="1 7">Multi-pass membrane protein</topology>
    </subcellularLocation>
</comment>
<dbReference type="GO" id="GO:0005886">
    <property type="term" value="C:plasma membrane"/>
    <property type="evidence" value="ECO:0007669"/>
    <property type="project" value="UniProtKB-SubCell"/>
</dbReference>
<dbReference type="InterPro" id="IPR004681">
    <property type="entry name" value="TRAP_DctM"/>
</dbReference>
<feature type="transmembrane region" description="Helical" evidence="7">
    <location>
        <begin position="105"/>
        <end position="133"/>
    </location>
</feature>
<dbReference type="AlphaFoldDB" id="A0A5B0DVB1"/>
<comment type="subunit">
    <text evidence="7">The complex comprises the extracytoplasmic solute receptor protein and the two transmembrane proteins.</text>
</comment>
<keyword evidence="4 7" id="KW-0812">Transmembrane</keyword>
<feature type="transmembrane region" description="Helical" evidence="7">
    <location>
        <begin position="285"/>
        <end position="311"/>
    </location>
</feature>
<evidence type="ECO:0000313" key="10">
    <source>
        <dbReference type="Proteomes" id="UP000324738"/>
    </source>
</evidence>
<keyword evidence="2" id="KW-1003">Cell membrane</keyword>
<comment type="similarity">
    <text evidence="7">Belongs to the TRAP transporter large permease family.</text>
</comment>
<gene>
    <name evidence="9" type="ORF">FPY71_07360</name>
</gene>
<reference evidence="9 10" key="1">
    <citation type="submission" date="2019-08" db="EMBL/GenBank/DDBJ databases">
        <title>Aureimonas fodiniaquatilis sp. nov., isolated from a coal mine wastewater.</title>
        <authorList>
            <person name="Kim W."/>
        </authorList>
    </citation>
    <scope>NUCLEOTIDE SEQUENCE [LARGE SCALE GENOMIC DNA]</scope>
    <source>
        <strain evidence="9 10">CAU 1482</strain>
    </source>
</reference>
<evidence type="ECO:0000256" key="4">
    <source>
        <dbReference type="ARBA" id="ARBA00022692"/>
    </source>
</evidence>
<protein>
    <recommendedName>
        <fullName evidence="7">TRAP transporter large permease protein</fullName>
    </recommendedName>
</protein>
<feature type="transmembrane region" description="Helical" evidence="7">
    <location>
        <begin position="12"/>
        <end position="45"/>
    </location>
</feature>
<evidence type="ECO:0000256" key="3">
    <source>
        <dbReference type="ARBA" id="ARBA00022519"/>
    </source>
</evidence>
<dbReference type="InterPro" id="IPR010656">
    <property type="entry name" value="DctM"/>
</dbReference>
<name>A0A5B0DVB1_9HYPH</name>
<dbReference type="GO" id="GO:0022857">
    <property type="term" value="F:transmembrane transporter activity"/>
    <property type="evidence" value="ECO:0007669"/>
    <property type="project" value="UniProtKB-UniRule"/>
</dbReference>
<feature type="transmembrane region" description="Helical" evidence="7">
    <location>
        <begin position="183"/>
        <end position="205"/>
    </location>
</feature>
<feature type="domain" description="TRAP C4-dicarboxylate transport system permease DctM subunit" evidence="8">
    <location>
        <begin position="17"/>
        <end position="429"/>
    </location>
</feature>
<feature type="transmembrane region" description="Helical" evidence="7">
    <location>
        <begin position="254"/>
        <end position="273"/>
    </location>
</feature>
<keyword evidence="5 7" id="KW-1133">Transmembrane helix</keyword>
<evidence type="ECO:0000256" key="7">
    <source>
        <dbReference type="RuleBase" id="RU369079"/>
    </source>
</evidence>
<dbReference type="EMBL" id="VTWH01000002">
    <property type="protein sequence ID" value="KAA0970333.1"/>
    <property type="molecule type" value="Genomic_DNA"/>
</dbReference>
<feature type="transmembrane region" description="Helical" evidence="7">
    <location>
        <begin position="226"/>
        <end position="248"/>
    </location>
</feature>
<keyword evidence="3 7" id="KW-0997">Cell inner membrane</keyword>
<keyword evidence="10" id="KW-1185">Reference proteome</keyword>
<sequence>MDFLASIDPIILGSLGLVLVVVLIMLGIPIALSIFAVGFFGQAIFFDLERAAGQLYHAFAGKGMDLLLGSIPLFVFMGQLISKSRIGQDLYDCVYRWTGHMPGGIAITGVVSGAGFGAVTGVSGAAVATMATITMPEMERYRYDLRLGAGAIASSSALAILIPPSLLMILYGIATDSSIGDLFIAGIFPAILLTISYALYIVVVAKISPERAPRGPSFSWEERFKSLVGLLPIVVIFTLLMGGIYSGAFTPSEAAGVGSVVVLLYLMVTRRLTLRTLFEATTDSIRLTAMVFLIFVSVTLLSSFLVLTGVLDAFISLASDTDVPAIFIILFFVLLYLILGMILDGIGMMLLTLPVTFPIVMALGYDPIWFGIIVTILVEVGLVTPPVGLNCYILRQVYPKVSLKDIFIGVIPFFLITMIWVFVFVFFPESITWVLGR</sequence>
<evidence type="ECO:0000259" key="8">
    <source>
        <dbReference type="Pfam" id="PF06808"/>
    </source>
</evidence>
<evidence type="ECO:0000256" key="2">
    <source>
        <dbReference type="ARBA" id="ARBA00022475"/>
    </source>
</evidence>
<feature type="transmembrane region" description="Helical" evidence="7">
    <location>
        <begin position="369"/>
        <end position="394"/>
    </location>
</feature>
<evidence type="ECO:0000256" key="1">
    <source>
        <dbReference type="ARBA" id="ARBA00004429"/>
    </source>
</evidence>
<evidence type="ECO:0000256" key="5">
    <source>
        <dbReference type="ARBA" id="ARBA00022989"/>
    </source>
</evidence>
<feature type="transmembrane region" description="Helical" evidence="7">
    <location>
        <begin position="66"/>
        <end position="82"/>
    </location>
</feature>
<dbReference type="Proteomes" id="UP000324738">
    <property type="component" value="Unassembled WGS sequence"/>
</dbReference>
<feature type="transmembrane region" description="Helical" evidence="7">
    <location>
        <begin position="406"/>
        <end position="427"/>
    </location>
</feature>
<keyword evidence="6 7" id="KW-0472">Membrane</keyword>
<comment type="caution">
    <text evidence="9">The sequence shown here is derived from an EMBL/GenBank/DDBJ whole genome shotgun (WGS) entry which is preliminary data.</text>
</comment>
<proteinExistence type="inferred from homology"/>
<evidence type="ECO:0000256" key="6">
    <source>
        <dbReference type="ARBA" id="ARBA00023136"/>
    </source>
</evidence>
<dbReference type="PIRSF" id="PIRSF006066">
    <property type="entry name" value="HI0050"/>
    <property type="match status" value="1"/>
</dbReference>
<feature type="transmembrane region" description="Helical" evidence="7">
    <location>
        <begin position="145"/>
        <end position="171"/>
    </location>
</feature>
<evidence type="ECO:0000313" key="9">
    <source>
        <dbReference type="EMBL" id="KAA0970333.1"/>
    </source>
</evidence>
<comment type="function">
    <text evidence="7">Part of the tripartite ATP-independent periplasmic (TRAP) transport system.</text>
</comment>
<feature type="transmembrane region" description="Helical" evidence="7">
    <location>
        <begin position="323"/>
        <end position="339"/>
    </location>
</feature>
<dbReference type="NCBIfam" id="TIGR00786">
    <property type="entry name" value="dctM"/>
    <property type="match status" value="1"/>
</dbReference>
<dbReference type="OrthoDB" id="7339120at2"/>
<organism evidence="9 10">
    <name type="scientific">Aureimonas fodinaquatilis</name>
    <dbReference type="NCBI Taxonomy" id="2565783"/>
    <lineage>
        <taxon>Bacteria</taxon>
        <taxon>Pseudomonadati</taxon>
        <taxon>Pseudomonadota</taxon>
        <taxon>Alphaproteobacteria</taxon>
        <taxon>Hyphomicrobiales</taxon>
        <taxon>Aurantimonadaceae</taxon>
        <taxon>Aureimonas</taxon>
    </lineage>
</organism>
<accession>A0A5B0DVB1</accession>
<dbReference type="PANTHER" id="PTHR33362:SF5">
    <property type="entry name" value="C4-DICARBOXYLATE TRAP TRANSPORTER LARGE PERMEASE PROTEIN DCTM"/>
    <property type="match status" value="1"/>
</dbReference>
<dbReference type="PANTHER" id="PTHR33362">
    <property type="entry name" value="SIALIC ACID TRAP TRANSPORTER PERMEASE PROTEIN SIAT-RELATED"/>
    <property type="match status" value="1"/>
</dbReference>
<dbReference type="Pfam" id="PF06808">
    <property type="entry name" value="DctM"/>
    <property type="match status" value="1"/>
</dbReference>